<proteinExistence type="inferred from homology"/>
<dbReference type="STRING" id="1416801.SAMN05192553_101213"/>
<dbReference type="SUPFAM" id="SSF52402">
    <property type="entry name" value="Adenine nucleotide alpha hydrolases-like"/>
    <property type="match status" value="2"/>
</dbReference>
<evidence type="ECO:0000313" key="3">
    <source>
        <dbReference type="EMBL" id="SEI77149.1"/>
    </source>
</evidence>
<reference evidence="4" key="1">
    <citation type="submission" date="2016-10" db="EMBL/GenBank/DDBJ databases">
        <authorList>
            <person name="Varghese N."/>
            <person name="Submissions S."/>
        </authorList>
    </citation>
    <scope>NUCLEOTIDE SEQUENCE [LARGE SCALE GENOMIC DNA]</scope>
    <source>
        <strain evidence="4">IBRC-M 10761</strain>
    </source>
</reference>
<dbReference type="CDD" id="cd00293">
    <property type="entry name" value="USP-like"/>
    <property type="match status" value="1"/>
</dbReference>
<dbReference type="InterPro" id="IPR006016">
    <property type="entry name" value="UspA"/>
</dbReference>
<dbReference type="PRINTS" id="PR01438">
    <property type="entry name" value="UNVRSLSTRESS"/>
</dbReference>
<protein>
    <submittedName>
        <fullName evidence="3">Nucleotide-binding universal stress protein, UspA family</fullName>
    </submittedName>
</protein>
<dbReference type="PANTHER" id="PTHR46268:SF25">
    <property type="entry name" value="USPA DOMAIN PROTEIN"/>
    <property type="match status" value="1"/>
</dbReference>
<name>A0A1H6TAR5_9BACT</name>
<dbReference type="Proteomes" id="UP000199403">
    <property type="component" value="Unassembled WGS sequence"/>
</dbReference>
<feature type="domain" description="UspA" evidence="2">
    <location>
        <begin position="2"/>
        <end position="134"/>
    </location>
</feature>
<dbReference type="EMBL" id="FNZH01000001">
    <property type="protein sequence ID" value="SEI77149.1"/>
    <property type="molecule type" value="Genomic_DNA"/>
</dbReference>
<keyword evidence="4" id="KW-1185">Reference proteome</keyword>
<sequence>MKILVPTDLSENAANAFAFARSYARQQDASITLMYSYYAVYDFAAQAAEIIQAIETDAKAALKKAISETDGSVKVDYKIIQGTVSTAIFATVANGDYDLIIMGTQGASGIKKNLIGSNTATVVKESEVPVIAVPFGAGFDAVKSIKVALELENENESMFRKLVELTETWNLPYEVVHVSSDADFTKEISFKGVETYLDEHFPDCDFSFQKLSGKDANEGLSRYLQDKSDSLLVMFSKEKSFFYSLFKSSHSVEMAYHTHIPLLVIK</sequence>
<evidence type="ECO:0000259" key="2">
    <source>
        <dbReference type="Pfam" id="PF00582"/>
    </source>
</evidence>
<accession>A0A1H6TAR5</accession>
<dbReference type="PANTHER" id="PTHR46268">
    <property type="entry name" value="STRESS RESPONSE PROTEIN NHAX"/>
    <property type="match status" value="1"/>
</dbReference>
<evidence type="ECO:0000313" key="4">
    <source>
        <dbReference type="Proteomes" id="UP000199403"/>
    </source>
</evidence>
<dbReference type="InterPro" id="IPR006015">
    <property type="entry name" value="Universal_stress_UspA"/>
</dbReference>
<dbReference type="Gene3D" id="3.40.50.12370">
    <property type="match status" value="1"/>
</dbReference>
<organism evidence="3 4">
    <name type="scientific">Cyclobacterium xiamenense</name>
    <dbReference type="NCBI Taxonomy" id="1297121"/>
    <lineage>
        <taxon>Bacteria</taxon>
        <taxon>Pseudomonadati</taxon>
        <taxon>Bacteroidota</taxon>
        <taxon>Cytophagia</taxon>
        <taxon>Cytophagales</taxon>
        <taxon>Cyclobacteriaceae</taxon>
        <taxon>Cyclobacterium</taxon>
    </lineage>
</organism>
<dbReference type="AlphaFoldDB" id="A0A1H6TAR5"/>
<gene>
    <name evidence="3" type="ORF">SAMN05192553_101213</name>
</gene>
<dbReference type="Pfam" id="PF00582">
    <property type="entry name" value="Usp"/>
    <property type="match status" value="1"/>
</dbReference>
<dbReference type="RefSeq" id="WP_092168279.1">
    <property type="nucleotide sequence ID" value="NZ_FNZH01000001.1"/>
</dbReference>
<evidence type="ECO:0000256" key="1">
    <source>
        <dbReference type="ARBA" id="ARBA00008791"/>
    </source>
</evidence>
<dbReference type="OrthoDB" id="9788959at2"/>
<comment type="similarity">
    <text evidence="1">Belongs to the universal stress protein A family.</text>
</comment>